<evidence type="ECO:0000313" key="2">
    <source>
        <dbReference type="EMBL" id="DAE30966.1"/>
    </source>
</evidence>
<accession>A0A8S5RHT8</accession>
<protein>
    <submittedName>
        <fullName evidence="2">Uncharacterized protein</fullName>
    </submittedName>
</protein>
<dbReference type="EMBL" id="BK059105">
    <property type="protein sequence ID" value="DAE30966.1"/>
    <property type="molecule type" value="Genomic_DNA"/>
</dbReference>
<keyword evidence="1" id="KW-1133">Transmembrane helix</keyword>
<sequence length="33" mass="3730">MFIVSYPKLNSSFNTLPILLNLILSSLVSFFPI</sequence>
<feature type="transmembrane region" description="Helical" evidence="1">
    <location>
        <begin position="12"/>
        <end position="31"/>
    </location>
</feature>
<name>A0A8S5RHT8_9VIRU</name>
<keyword evidence="1" id="KW-0472">Membrane</keyword>
<keyword evidence="1" id="KW-0812">Transmembrane</keyword>
<proteinExistence type="predicted"/>
<evidence type="ECO:0000256" key="1">
    <source>
        <dbReference type="SAM" id="Phobius"/>
    </source>
</evidence>
<reference evidence="2" key="1">
    <citation type="journal article" date="2021" name="Proc. Natl. Acad. Sci. U.S.A.">
        <title>A Catalog of Tens of Thousands of Viruses from Human Metagenomes Reveals Hidden Associations with Chronic Diseases.</title>
        <authorList>
            <person name="Tisza M.J."/>
            <person name="Buck C.B."/>
        </authorList>
    </citation>
    <scope>NUCLEOTIDE SEQUENCE</scope>
    <source>
        <strain evidence="2">CtML55</strain>
    </source>
</reference>
<organism evidence="2">
    <name type="scientific">virus sp. ctML55</name>
    <dbReference type="NCBI Taxonomy" id="2827627"/>
    <lineage>
        <taxon>Viruses</taxon>
    </lineage>
</organism>